<keyword evidence="2" id="KW-0040">ANK repeat</keyword>
<evidence type="ECO:0000256" key="1">
    <source>
        <dbReference type="ARBA" id="ARBA00022737"/>
    </source>
</evidence>
<dbReference type="InterPro" id="IPR002110">
    <property type="entry name" value="Ankyrin_rpt"/>
</dbReference>
<reference evidence="8 9" key="1">
    <citation type="submission" date="2019-04" db="EMBL/GenBank/DDBJ databases">
        <title>Friends and foes A comparative genomics study of 23 Aspergillus species from section Flavi.</title>
        <authorList>
            <consortium name="DOE Joint Genome Institute"/>
            <person name="Kjaerbolling I."/>
            <person name="Vesth T."/>
            <person name="Frisvad J.C."/>
            <person name="Nybo J.L."/>
            <person name="Theobald S."/>
            <person name="Kildgaard S."/>
            <person name="Isbrandt T."/>
            <person name="Kuo A."/>
            <person name="Sato A."/>
            <person name="Lyhne E.K."/>
            <person name="Kogle M.E."/>
            <person name="Wiebenga A."/>
            <person name="Kun R.S."/>
            <person name="Lubbers R.J."/>
            <person name="Makela M.R."/>
            <person name="Barry K."/>
            <person name="Chovatia M."/>
            <person name="Clum A."/>
            <person name="Daum C."/>
            <person name="Haridas S."/>
            <person name="He G."/>
            <person name="LaButti K."/>
            <person name="Lipzen A."/>
            <person name="Mondo S."/>
            <person name="Riley R."/>
            <person name="Salamov A."/>
            <person name="Simmons B.A."/>
            <person name="Magnuson J.K."/>
            <person name="Henrissat B."/>
            <person name="Mortensen U.H."/>
            <person name="Larsen T.O."/>
            <person name="Devries R.P."/>
            <person name="Grigoriev I.V."/>
            <person name="Machida M."/>
            <person name="Baker S.E."/>
            <person name="Andersen M.R."/>
        </authorList>
    </citation>
    <scope>NUCLEOTIDE SEQUENCE [LARGE SCALE GENOMIC DNA]</scope>
    <source>
        <strain evidence="8 9">CBS 117626</strain>
    </source>
</reference>
<dbReference type="Pfam" id="PF23239">
    <property type="entry name" value="DUF7069"/>
    <property type="match status" value="1"/>
</dbReference>
<dbReference type="SUPFAM" id="SSF52540">
    <property type="entry name" value="P-loop containing nucleoside triphosphate hydrolases"/>
    <property type="match status" value="1"/>
</dbReference>
<dbReference type="OrthoDB" id="163438at2759"/>
<dbReference type="Gene3D" id="3.40.50.300">
    <property type="entry name" value="P-loop containing nucleotide triphosphate hydrolases"/>
    <property type="match status" value="1"/>
</dbReference>
<feature type="domain" description="Nephrocystin 3-like N-terminal" evidence="7">
    <location>
        <begin position="320"/>
        <end position="490"/>
    </location>
</feature>
<organism evidence="8 9">
    <name type="scientific">Aspergillus tamarii</name>
    <dbReference type="NCBI Taxonomy" id="41984"/>
    <lineage>
        <taxon>Eukaryota</taxon>
        <taxon>Fungi</taxon>
        <taxon>Dikarya</taxon>
        <taxon>Ascomycota</taxon>
        <taxon>Pezizomycotina</taxon>
        <taxon>Eurotiomycetes</taxon>
        <taxon>Eurotiomycetidae</taxon>
        <taxon>Eurotiales</taxon>
        <taxon>Aspergillaceae</taxon>
        <taxon>Aspergillus</taxon>
        <taxon>Aspergillus subgen. Circumdati</taxon>
    </lineage>
</organism>
<dbReference type="InterPro" id="IPR036770">
    <property type="entry name" value="Ankyrin_rpt-contain_sf"/>
</dbReference>
<feature type="compositionally biased region" description="Polar residues" evidence="3">
    <location>
        <begin position="23"/>
        <end position="47"/>
    </location>
</feature>
<gene>
    <name evidence="8" type="ORF">BDV40DRAFT_295143</name>
</gene>
<evidence type="ECO:0000259" key="4">
    <source>
        <dbReference type="Pfam" id="PF17100"/>
    </source>
</evidence>
<feature type="domain" description="GPI inositol-deacylase winged helix" evidence="5">
    <location>
        <begin position="605"/>
        <end position="692"/>
    </location>
</feature>
<dbReference type="Proteomes" id="UP000326950">
    <property type="component" value="Unassembled WGS sequence"/>
</dbReference>
<evidence type="ECO:0000259" key="6">
    <source>
        <dbReference type="Pfam" id="PF23239"/>
    </source>
</evidence>
<dbReference type="PANTHER" id="PTHR10039:SF17">
    <property type="entry name" value="FUNGAL STAND N-TERMINAL GOODBYE DOMAIN-CONTAINING PROTEIN-RELATED"/>
    <property type="match status" value="1"/>
</dbReference>
<feature type="repeat" description="ANK" evidence="2">
    <location>
        <begin position="831"/>
        <end position="855"/>
    </location>
</feature>
<feature type="domain" description="NWD NACHT-NTPase N-terminal" evidence="4">
    <location>
        <begin position="114"/>
        <end position="256"/>
    </location>
</feature>
<dbReference type="InterPro" id="IPR031359">
    <property type="entry name" value="NACHT_N"/>
</dbReference>
<evidence type="ECO:0000259" key="7">
    <source>
        <dbReference type="Pfam" id="PF24883"/>
    </source>
</evidence>
<dbReference type="Pfam" id="PF24883">
    <property type="entry name" value="NPHP3_N"/>
    <property type="match status" value="1"/>
</dbReference>
<name>A0A5N6VE21_ASPTM</name>
<dbReference type="Pfam" id="PF12796">
    <property type="entry name" value="Ank_2"/>
    <property type="match status" value="1"/>
</dbReference>
<feature type="domain" description="DUF7069" evidence="6">
    <location>
        <begin position="522"/>
        <end position="574"/>
    </location>
</feature>
<dbReference type="Pfam" id="PF22939">
    <property type="entry name" value="WHD_GPIID"/>
    <property type="match status" value="1"/>
</dbReference>
<evidence type="ECO:0000313" key="9">
    <source>
        <dbReference type="Proteomes" id="UP000326950"/>
    </source>
</evidence>
<dbReference type="PANTHER" id="PTHR10039">
    <property type="entry name" value="AMELOGENIN"/>
    <property type="match status" value="1"/>
</dbReference>
<keyword evidence="9" id="KW-1185">Reference proteome</keyword>
<evidence type="ECO:0000259" key="5">
    <source>
        <dbReference type="Pfam" id="PF22939"/>
    </source>
</evidence>
<dbReference type="InterPro" id="IPR027417">
    <property type="entry name" value="P-loop_NTPase"/>
</dbReference>
<protein>
    <recommendedName>
        <fullName evidence="10">NWD NACHT-NTPase N-terminal domain-containing protein</fullName>
    </recommendedName>
</protein>
<dbReference type="InterPro" id="IPR054471">
    <property type="entry name" value="GPIID_WHD"/>
</dbReference>
<dbReference type="SUPFAM" id="SSF48403">
    <property type="entry name" value="Ankyrin repeat"/>
    <property type="match status" value="1"/>
</dbReference>
<evidence type="ECO:0000256" key="2">
    <source>
        <dbReference type="PROSITE-ProRule" id="PRU00023"/>
    </source>
</evidence>
<dbReference type="SMART" id="SM00248">
    <property type="entry name" value="ANK"/>
    <property type="match status" value="3"/>
</dbReference>
<proteinExistence type="predicted"/>
<evidence type="ECO:0000313" key="8">
    <source>
        <dbReference type="EMBL" id="KAE8168021.1"/>
    </source>
</evidence>
<dbReference type="PROSITE" id="PS50088">
    <property type="entry name" value="ANK_REPEAT"/>
    <property type="match status" value="1"/>
</dbReference>
<evidence type="ECO:0000256" key="3">
    <source>
        <dbReference type="SAM" id="MobiDB-lite"/>
    </source>
</evidence>
<dbReference type="Pfam" id="PF17100">
    <property type="entry name" value="NACHT_N"/>
    <property type="match status" value="1"/>
</dbReference>
<dbReference type="PROSITE" id="PS50297">
    <property type="entry name" value="ANK_REP_REGION"/>
    <property type="match status" value="1"/>
</dbReference>
<accession>A0A5N6VE21</accession>
<keyword evidence="1" id="KW-0677">Repeat</keyword>
<feature type="region of interest" description="Disordered" evidence="3">
    <location>
        <begin position="15"/>
        <end position="47"/>
    </location>
</feature>
<dbReference type="InterPro" id="IPR055497">
    <property type="entry name" value="DUF7069"/>
</dbReference>
<evidence type="ECO:0008006" key="10">
    <source>
        <dbReference type="Google" id="ProtNLM"/>
    </source>
</evidence>
<dbReference type="AlphaFoldDB" id="A0A5N6VE21"/>
<sequence length="889" mass="101109">MSTLLEKLRSKKRAWSEKRNTLNEENTNGSQSLVQKQDQYHTPATQPSDLWVRAEEKLRQNRELDKTLTESAKILESDYGLKLQPGATSHHKRLSDLLEERKWVIHLGNYSVGVGEQIANISKNVLALKDLITPAASLSPPASLACAGIIACFSMVVQAAEQHALLLQGLESTSGLVLRLHVMENLYLHSRPKKGVDLVEEFQGTLVSIYSKILEFQARAVCYVHRHSASQLLRDIFKWDGWAELLQDFETSQKSLDRFTSLIGHAELTQRLEELLNTSRERDIWTTTSDRDKRVKAFFNLLYTCPYKDRKDRNSKRVPGTCEWFTSHPRFKDWQQRTNNEFPGLLWVSADPGCGKSVLTRYLVDEVIVNAVDRTVCYFFFKDDFPDQKSATSALSVILRQLFIAQPQLLQDAVLNKLETDGDKLVQSFSELWHILVSASASSKAAEIICILDALDECQDGDRNQLISAVREFYSGRHKRSKLKFLITSRPYDHIRRGFWELEKQLPTIHLSGDSEEEVKDISHEIGLVIEKRVDEISDQRSLEKDERDMLAQKLNAVDNRTYLWVSLTLDVLENIPSFTKGNVRRVMKDLPTTVDSAYEKILDRSLDKDKARILLHIITAAMRPLSLEELSLALAVSAGHESLTSVREDVEPKDRFRKTLRDLCGLFVVVIDEKAYLLHQTAKEFLVRDNKSTVDTIISKETRWKHSLLPEDSNHILANICSSYLIFRQDDVYEKVNYEEIFDEYSSCYWSAHSRHACMREGSPLSIRAQRICDPNSDIYLMWSDIYATMEGYLPQGTTTLLVASALGLADVVNALLATGKVDIDSKDSYGSTPLSWAARNGHEAVVKALLATGKVDIDSKDSHGKTPLFWAEINGHEAVVKVLQEYR</sequence>
<dbReference type="EMBL" id="ML738587">
    <property type="protein sequence ID" value="KAE8168021.1"/>
    <property type="molecule type" value="Genomic_DNA"/>
</dbReference>
<dbReference type="InterPro" id="IPR056884">
    <property type="entry name" value="NPHP3-like_N"/>
</dbReference>
<dbReference type="Gene3D" id="1.25.40.20">
    <property type="entry name" value="Ankyrin repeat-containing domain"/>
    <property type="match status" value="1"/>
</dbReference>